<dbReference type="Gene3D" id="3.40.50.150">
    <property type="entry name" value="Vaccinia Virus protein VP39"/>
    <property type="match status" value="1"/>
</dbReference>
<comment type="caution">
    <text evidence="1">The sequence shown here is derived from an EMBL/GenBank/DDBJ whole genome shotgun (WGS) entry which is preliminary data.</text>
</comment>
<dbReference type="AlphaFoldDB" id="A0A368JLY5"/>
<dbReference type="EMBL" id="QOWE01000012">
    <property type="protein sequence ID" value="RCR68668.1"/>
    <property type="molecule type" value="Genomic_DNA"/>
</dbReference>
<sequence length="224" mass="25983">MDLEKQFYLIFILLLISPFSQAQFEGNECLDKHYTKKEAIEWMLKTYSGIYNFQKTEKIASIGAGSGVREIIYSMMADSLTIHLEDIDPVCLQPEKLSLTIRQLYQIRGQTCSAFFIPVRGSEQETGLPSRFFDKIIIENSLHEFTHSNEMLASIRGNLKKDGYLFIGELVARRKGQKHQGCRRPLFTEEALFHLLDSNGFRFVEKTVLDPKHPYDRVYRFALK</sequence>
<reference evidence="1 2" key="1">
    <citation type="submission" date="2018-07" db="EMBL/GenBank/DDBJ databases">
        <title>Genome analysis of Larkinella rosea.</title>
        <authorList>
            <person name="Zhou Z."/>
            <person name="Wang G."/>
        </authorList>
    </citation>
    <scope>NUCLEOTIDE SEQUENCE [LARGE SCALE GENOMIC DNA]</scope>
    <source>
        <strain evidence="2">zzj9</strain>
    </source>
</reference>
<protein>
    <recommendedName>
        <fullName evidence="3">Class I SAM-dependent methyltransferase</fullName>
    </recommendedName>
</protein>
<dbReference type="SUPFAM" id="SSF53335">
    <property type="entry name" value="S-adenosyl-L-methionine-dependent methyltransferases"/>
    <property type="match status" value="1"/>
</dbReference>
<evidence type="ECO:0000313" key="1">
    <source>
        <dbReference type="EMBL" id="RCR68668.1"/>
    </source>
</evidence>
<organism evidence="1 2">
    <name type="scientific">Larkinella punicea</name>
    <dbReference type="NCBI Taxonomy" id="2315727"/>
    <lineage>
        <taxon>Bacteria</taxon>
        <taxon>Pseudomonadati</taxon>
        <taxon>Bacteroidota</taxon>
        <taxon>Cytophagia</taxon>
        <taxon>Cytophagales</taxon>
        <taxon>Spirosomataceae</taxon>
        <taxon>Larkinella</taxon>
    </lineage>
</organism>
<evidence type="ECO:0000313" key="2">
    <source>
        <dbReference type="Proteomes" id="UP000253383"/>
    </source>
</evidence>
<name>A0A368JLY5_9BACT</name>
<dbReference type="Proteomes" id="UP000253383">
    <property type="component" value="Unassembled WGS sequence"/>
</dbReference>
<keyword evidence="2" id="KW-1185">Reference proteome</keyword>
<proteinExistence type="predicted"/>
<evidence type="ECO:0008006" key="3">
    <source>
        <dbReference type="Google" id="ProtNLM"/>
    </source>
</evidence>
<gene>
    <name evidence="1" type="ORF">DUE52_16315</name>
</gene>
<accession>A0A368JLY5</accession>
<dbReference type="InterPro" id="IPR029063">
    <property type="entry name" value="SAM-dependent_MTases_sf"/>
</dbReference>